<dbReference type="PRINTS" id="PR01249">
    <property type="entry name" value="RIBOSOMALL31"/>
</dbReference>
<dbReference type="GO" id="GO:1990904">
    <property type="term" value="C:ribonucleoprotein complex"/>
    <property type="evidence" value="ECO:0007669"/>
    <property type="project" value="UniProtKB-KW"/>
</dbReference>
<dbReference type="InterPro" id="IPR027491">
    <property type="entry name" value="Ribosomal_bL31_A"/>
</dbReference>
<keyword evidence="5 7" id="KW-0687">Ribonucleoprotein</keyword>
<dbReference type="PROSITE" id="PS01143">
    <property type="entry name" value="RIBOSOMAL_L31"/>
    <property type="match status" value="1"/>
</dbReference>
<evidence type="ECO:0000256" key="3">
    <source>
        <dbReference type="ARBA" id="ARBA00022884"/>
    </source>
</evidence>
<dbReference type="Pfam" id="PF01197">
    <property type="entry name" value="Ribosomal_L31"/>
    <property type="match status" value="1"/>
</dbReference>
<comment type="cofactor">
    <cofactor evidence="7">
        <name>Zn(2+)</name>
        <dbReference type="ChEBI" id="CHEBI:29105"/>
    </cofactor>
    <text evidence="7">Binds 1 zinc ion per subunit.</text>
</comment>
<organism evidence="8 9">
    <name type="scientific">Tepidiforma thermophila (strain KCTC 52669 / CGMCC 1.13589 / G233)</name>
    <dbReference type="NCBI Taxonomy" id="2761530"/>
    <lineage>
        <taxon>Bacteria</taxon>
        <taxon>Bacillati</taxon>
        <taxon>Chloroflexota</taxon>
        <taxon>Tepidiformia</taxon>
        <taxon>Tepidiformales</taxon>
        <taxon>Tepidiformaceae</taxon>
        <taxon>Tepidiforma</taxon>
    </lineage>
</organism>
<keyword evidence="4 7" id="KW-0689">Ribosomal protein</keyword>
<dbReference type="AlphaFoldDB" id="A0A2A9HJ25"/>
<evidence type="ECO:0000256" key="7">
    <source>
        <dbReference type="HAMAP-Rule" id="MF_00501"/>
    </source>
</evidence>
<evidence type="ECO:0000256" key="1">
    <source>
        <dbReference type="ARBA" id="ARBA00009296"/>
    </source>
</evidence>
<dbReference type="NCBIfam" id="NF001809">
    <property type="entry name" value="PRK00528.1"/>
    <property type="match status" value="1"/>
</dbReference>
<dbReference type="InterPro" id="IPR002150">
    <property type="entry name" value="Ribosomal_bL31"/>
</dbReference>
<comment type="function">
    <text evidence="7">Binds the 23S rRNA.</text>
</comment>
<reference evidence="8 9" key="1">
    <citation type="submission" date="2017-09" db="EMBL/GenBank/DDBJ databases">
        <title>Sequencing the genomes of two abundant thermophiles in Great Basin hot springs: Thermocrinis jamiesonii and novel Chloroflexi Thermoflexus hugenholtzii.</title>
        <authorList>
            <person name="Hedlund B."/>
        </authorList>
    </citation>
    <scope>NUCLEOTIDE SEQUENCE [LARGE SCALE GENOMIC DNA]</scope>
    <source>
        <strain evidence="8 9">G233</strain>
    </source>
</reference>
<dbReference type="GO" id="GO:0005840">
    <property type="term" value="C:ribosome"/>
    <property type="evidence" value="ECO:0007669"/>
    <property type="project" value="UniProtKB-KW"/>
</dbReference>
<dbReference type="HAMAP" id="MF_00501">
    <property type="entry name" value="Ribosomal_bL31_1"/>
    <property type="match status" value="1"/>
</dbReference>
<dbReference type="SUPFAM" id="SSF143800">
    <property type="entry name" value="L28p-like"/>
    <property type="match status" value="1"/>
</dbReference>
<evidence type="ECO:0000256" key="6">
    <source>
        <dbReference type="ARBA" id="ARBA00035687"/>
    </source>
</evidence>
<dbReference type="InterPro" id="IPR042105">
    <property type="entry name" value="Ribosomal_bL31_sf"/>
</dbReference>
<comment type="subunit">
    <text evidence="7">Part of the 50S ribosomal subunit.</text>
</comment>
<evidence type="ECO:0000313" key="9">
    <source>
        <dbReference type="Proteomes" id="UP000223071"/>
    </source>
</evidence>
<comment type="similarity">
    <text evidence="1 7">Belongs to the bacterial ribosomal protein bL31 family. Type A subfamily.</text>
</comment>
<feature type="binding site" evidence="7">
    <location>
        <position position="36"/>
    </location>
    <ligand>
        <name>Zn(2+)</name>
        <dbReference type="ChEBI" id="CHEBI:29105"/>
    </ligand>
</feature>
<dbReference type="GO" id="GO:0006412">
    <property type="term" value="P:translation"/>
    <property type="evidence" value="ECO:0007669"/>
    <property type="project" value="UniProtKB-UniRule"/>
</dbReference>
<sequence length="66" mass="7606">MKAGIHPQYVDAVIRCSCGNEIRTRSTKPTIHIDVCNVCHPFFTGEQRIVDTAGRVERFNRRYQRG</sequence>
<dbReference type="RefSeq" id="WP_098504872.1">
    <property type="nucleotide sequence ID" value="NZ_PDJQ01000001.1"/>
</dbReference>
<keyword evidence="3 7" id="KW-0694">RNA-binding</keyword>
<keyword evidence="9" id="KW-1185">Reference proteome</keyword>
<evidence type="ECO:0000256" key="2">
    <source>
        <dbReference type="ARBA" id="ARBA00022730"/>
    </source>
</evidence>
<dbReference type="NCBIfam" id="NF000612">
    <property type="entry name" value="PRK00019.1"/>
    <property type="match status" value="1"/>
</dbReference>
<dbReference type="GO" id="GO:0046872">
    <property type="term" value="F:metal ion binding"/>
    <property type="evidence" value="ECO:0007669"/>
    <property type="project" value="UniProtKB-KW"/>
</dbReference>
<feature type="binding site" evidence="7">
    <location>
        <position position="39"/>
    </location>
    <ligand>
        <name>Zn(2+)</name>
        <dbReference type="ChEBI" id="CHEBI:29105"/>
    </ligand>
</feature>
<feature type="binding site" evidence="7">
    <location>
        <position position="18"/>
    </location>
    <ligand>
        <name>Zn(2+)</name>
        <dbReference type="ChEBI" id="CHEBI:29105"/>
    </ligand>
</feature>
<proteinExistence type="inferred from homology"/>
<dbReference type="NCBIfam" id="TIGR00105">
    <property type="entry name" value="L31"/>
    <property type="match status" value="1"/>
</dbReference>
<dbReference type="Proteomes" id="UP000223071">
    <property type="component" value="Unassembled WGS sequence"/>
</dbReference>
<evidence type="ECO:0000313" key="8">
    <source>
        <dbReference type="EMBL" id="PFG74849.1"/>
    </source>
</evidence>
<dbReference type="GO" id="GO:0019843">
    <property type="term" value="F:rRNA binding"/>
    <property type="evidence" value="ECO:0007669"/>
    <property type="project" value="UniProtKB-KW"/>
</dbReference>
<dbReference type="PANTHER" id="PTHR33280:SF1">
    <property type="entry name" value="LARGE RIBOSOMAL SUBUNIT PROTEIN BL31C"/>
    <property type="match status" value="1"/>
</dbReference>
<keyword evidence="2 7" id="KW-0699">rRNA-binding</keyword>
<gene>
    <name evidence="7" type="primary">rpmE</name>
    <name evidence="8" type="ORF">A9A59_2095</name>
</gene>
<comment type="caution">
    <text evidence="8">The sequence shown here is derived from an EMBL/GenBank/DDBJ whole genome shotgun (WGS) entry which is preliminary data.</text>
</comment>
<dbReference type="Gene3D" id="4.10.830.30">
    <property type="entry name" value="Ribosomal protein L31"/>
    <property type="match status" value="1"/>
</dbReference>
<feature type="binding site" evidence="7">
    <location>
        <position position="16"/>
    </location>
    <ligand>
        <name>Zn(2+)</name>
        <dbReference type="ChEBI" id="CHEBI:29105"/>
    </ligand>
</feature>
<dbReference type="EMBL" id="PDJQ01000001">
    <property type="protein sequence ID" value="PFG74849.1"/>
    <property type="molecule type" value="Genomic_DNA"/>
</dbReference>
<keyword evidence="7" id="KW-0862">Zinc</keyword>
<dbReference type="PANTHER" id="PTHR33280">
    <property type="entry name" value="50S RIBOSOMAL PROTEIN L31, CHLOROPLASTIC"/>
    <property type="match status" value="1"/>
</dbReference>
<accession>A0A2A9HJ25</accession>
<name>A0A2A9HJ25_TEPT2</name>
<evidence type="ECO:0000256" key="4">
    <source>
        <dbReference type="ARBA" id="ARBA00022980"/>
    </source>
</evidence>
<dbReference type="InterPro" id="IPR034704">
    <property type="entry name" value="Ribosomal_bL28/bL31-like_sf"/>
</dbReference>
<protein>
    <recommendedName>
        <fullName evidence="6 7">Large ribosomal subunit protein bL31</fullName>
    </recommendedName>
</protein>
<evidence type="ECO:0000256" key="5">
    <source>
        <dbReference type="ARBA" id="ARBA00023274"/>
    </source>
</evidence>
<dbReference type="GO" id="GO:0003735">
    <property type="term" value="F:structural constituent of ribosome"/>
    <property type="evidence" value="ECO:0007669"/>
    <property type="project" value="InterPro"/>
</dbReference>
<keyword evidence="7" id="KW-0479">Metal-binding</keyword>